<sequence>MSYRIMNHGSPSLSMKAENMLGGNDRMTWPAVTGDHVHRMSEMETMYSFEIGSLVANSVCRLRTNPGQSRGAKDNW</sequence>
<dbReference type="Proteomes" id="UP001066276">
    <property type="component" value="Chromosome 1_2"/>
</dbReference>
<proteinExistence type="predicted"/>
<gene>
    <name evidence="1" type="ORF">NDU88_004824</name>
</gene>
<evidence type="ECO:0000313" key="2">
    <source>
        <dbReference type="Proteomes" id="UP001066276"/>
    </source>
</evidence>
<organism evidence="1 2">
    <name type="scientific">Pleurodeles waltl</name>
    <name type="common">Iberian ribbed newt</name>
    <dbReference type="NCBI Taxonomy" id="8319"/>
    <lineage>
        <taxon>Eukaryota</taxon>
        <taxon>Metazoa</taxon>
        <taxon>Chordata</taxon>
        <taxon>Craniata</taxon>
        <taxon>Vertebrata</taxon>
        <taxon>Euteleostomi</taxon>
        <taxon>Amphibia</taxon>
        <taxon>Batrachia</taxon>
        <taxon>Caudata</taxon>
        <taxon>Salamandroidea</taxon>
        <taxon>Salamandridae</taxon>
        <taxon>Pleurodelinae</taxon>
        <taxon>Pleurodeles</taxon>
    </lineage>
</organism>
<keyword evidence="2" id="KW-1185">Reference proteome</keyword>
<comment type="caution">
    <text evidence="1">The sequence shown here is derived from an EMBL/GenBank/DDBJ whole genome shotgun (WGS) entry which is preliminary data.</text>
</comment>
<dbReference type="EMBL" id="JANPWB010000002">
    <property type="protein sequence ID" value="KAJ1209446.1"/>
    <property type="molecule type" value="Genomic_DNA"/>
</dbReference>
<evidence type="ECO:0000313" key="1">
    <source>
        <dbReference type="EMBL" id="KAJ1209446.1"/>
    </source>
</evidence>
<protein>
    <submittedName>
        <fullName evidence="1">Uncharacterized protein</fullName>
    </submittedName>
</protein>
<name>A0AAV7WA37_PLEWA</name>
<dbReference type="AlphaFoldDB" id="A0AAV7WA37"/>
<reference evidence="1" key="1">
    <citation type="journal article" date="2022" name="bioRxiv">
        <title>Sequencing and chromosome-scale assembly of the giantPleurodeles waltlgenome.</title>
        <authorList>
            <person name="Brown T."/>
            <person name="Elewa A."/>
            <person name="Iarovenko S."/>
            <person name="Subramanian E."/>
            <person name="Araus A.J."/>
            <person name="Petzold A."/>
            <person name="Susuki M."/>
            <person name="Suzuki K.-i.T."/>
            <person name="Hayashi T."/>
            <person name="Toyoda A."/>
            <person name="Oliveira C."/>
            <person name="Osipova E."/>
            <person name="Leigh N.D."/>
            <person name="Simon A."/>
            <person name="Yun M.H."/>
        </authorList>
    </citation>
    <scope>NUCLEOTIDE SEQUENCE</scope>
    <source>
        <strain evidence="1">20211129_DDA</strain>
        <tissue evidence="1">Liver</tissue>
    </source>
</reference>
<accession>A0AAV7WA37</accession>